<dbReference type="OrthoDB" id="9784202at2"/>
<feature type="transmembrane region" description="Helical" evidence="6">
    <location>
        <begin position="168"/>
        <end position="192"/>
    </location>
</feature>
<dbReference type="KEGG" id="cee:CENDO_00625"/>
<dbReference type="InterPro" id="IPR001123">
    <property type="entry name" value="LeuE-type"/>
</dbReference>
<feature type="transmembrane region" description="Helical" evidence="6">
    <location>
        <begin position="204"/>
        <end position="227"/>
    </location>
</feature>
<evidence type="ECO:0000256" key="5">
    <source>
        <dbReference type="ARBA" id="ARBA00023136"/>
    </source>
</evidence>
<gene>
    <name evidence="7" type="primary">rhtC1</name>
    <name evidence="7" type="ORF">CENDO_00625</name>
</gene>
<evidence type="ECO:0000313" key="7">
    <source>
        <dbReference type="EMBL" id="QCB27435.1"/>
    </source>
</evidence>
<feature type="transmembrane region" description="Helical" evidence="6">
    <location>
        <begin position="72"/>
        <end position="94"/>
    </location>
</feature>
<dbReference type="RefSeq" id="WP_136140311.1">
    <property type="nucleotide sequence ID" value="NZ_CP039247.1"/>
</dbReference>
<proteinExistence type="predicted"/>
<dbReference type="GO" id="GO:0015171">
    <property type="term" value="F:amino acid transmembrane transporter activity"/>
    <property type="evidence" value="ECO:0007669"/>
    <property type="project" value="TreeGrafter"/>
</dbReference>
<comment type="subcellular location">
    <subcellularLocation>
        <location evidence="1">Cell membrane</location>
        <topology evidence="1">Multi-pass membrane protein</topology>
    </subcellularLocation>
</comment>
<dbReference type="AlphaFoldDB" id="A0A4P7QD39"/>
<evidence type="ECO:0000256" key="4">
    <source>
        <dbReference type="ARBA" id="ARBA00022989"/>
    </source>
</evidence>
<dbReference type="PANTHER" id="PTHR30086:SF17">
    <property type="entry name" value="LYSE FAMILY TRANSLOCATOR"/>
    <property type="match status" value="1"/>
</dbReference>
<keyword evidence="2" id="KW-1003">Cell membrane</keyword>
<organism evidence="7 8">
    <name type="scientific">Corynebacterium endometrii</name>
    <dbReference type="NCBI Taxonomy" id="2488819"/>
    <lineage>
        <taxon>Bacteria</taxon>
        <taxon>Bacillati</taxon>
        <taxon>Actinomycetota</taxon>
        <taxon>Actinomycetes</taxon>
        <taxon>Mycobacteriales</taxon>
        <taxon>Corynebacteriaceae</taxon>
        <taxon>Corynebacterium</taxon>
    </lineage>
</organism>
<dbReference type="GO" id="GO:0005886">
    <property type="term" value="C:plasma membrane"/>
    <property type="evidence" value="ECO:0007669"/>
    <property type="project" value="UniProtKB-SubCell"/>
</dbReference>
<feature type="transmembrane region" description="Helical" evidence="6">
    <location>
        <begin position="6"/>
        <end position="28"/>
    </location>
</feature>
<evidence type="ECO:0000256" key="3">
    <source>
        <dbReference type="ARBA" id="ARBA00022692"/>
    </source>
</evidence>
<protein>
    <submittedName>
        <fullName evidence="7">Threonine efflux protein</fullName>
    </submittedName>
</protein>
<keyword evidence="8" id="KW-1185">Reference proteome</keyword>
<dbReference type="Pfam" id="PF01810">
    <property type="entry name" value="LysE"/>
    <property type="match status" value="1"/>
</dbReference>
<evidence type="ECO:0000313" key="8">
    <source>
        <dbReference type="Proteomes" id="UP000296352"/>
    </source>
</evidence>
<dbReference type="Proteomes" id="UP000296352">
    <property type="component" value="Chromosome"/>
</dbReference>
<feature type="transmembrane region" description="Helical" evidence="6">
    <location>
        <begin position="40"/>
        <end position="66"/>
    </location>
</feature>
<name>A0A4P7QD39_9CORY</name>
<reference evidence="7 8" key="1">
    <citation type="submission" date="2019-04" db="EMBL/GenBank/DDBJ databases">
        <title>Corynebacterium endometrii sp. nov., isolated from the uterus of a cow with endometritis.</title>
        <authorList>
            <person name="Ballas P."/>
            <person name="Ruckert C."/>
            <person name="Wagener K."/>
            <person name="Drillich M."/>
            <person name="Kaempfer P."/>
            <person name="Busse H.-J."/>
            <person name="Ehling-Schulz M."/>
        </authorList>
    </citation>
    <scope>NUCLEOTIDE SEQUENCE [LARGE SCALE GENOMIC DNA]</scope>
    <source>
        <strain evidence="7 8">LMM-1653</strain>
    </source>
</reference>
<feature type="transmembrane region" description="Helical" evidence="6">
    <location>
        <begin position="144"/>
        <end position="162"/>
    </location>
</feature>
<sequence length="233" mass="23789">MTFAALTAFIGVWATMIVAPGPDVVQIIRTAPRGVRQGVACAVGIVAGIAVWVTASLAGVSALIAARPSMLAVLQVGGGAFLVWMGIASVRGGLAERGATRPGPSHTSGQLSDLPQETVAAVGAGDVVGLTTPRAFRLGLATNLSNPKALVFFGAVFAQFITPGMSPGWTFTIAAIMLGMALGWFVGFALLVRAGARFVAKQSANIDILAGVIFGVLGAVMVVEGLWQLPLFM</sequence>
<evidence type="ECO:0000256" key="1">
    <source>
        <dbReference type="ARBA" id="ARBA00004651"/>
    </source>
</evidence>
<keyword evidence="5 6" id="KW-0472">Membrane</keyword>
<keyword evidence="4 6" id="KW-1133">Transmembrane helix</keyword>
<dbReference type="EMBL" id="CP039247">
    <property type="protein sequence ID" value="QCB27435.1"/>
    <property type="molecule type" value="Genomic_DNA"/>
</dbReference>
<evidence type="ECO:0000256" key="6">
    <source>
        <dbReference type="SAM" id="Phobius"/>
    </source>
</evidence>
<dbReference type="PANTHER" id="PTHR30086">
    <property type="entry name" value="ARGININE EXPORTER PROTEIN ARGO"/>
    <property type="match status" value="1"/>
</dbReference>
<keyword evidence="3 6" id="KW-0812">Transmembrane</keyword>
<evidence type="ECO:0000256" key="2">
    <source>
        <dbReference type="ARBA" id="ARBA00022475"/>
    </source>
</evidence>
<accession>A0A4P7QD39</accession>